<dbReference type="PANTHER" id="PTHR42852">
    <property type="entry name" value="THIOL:DISULFIDE INTERCHANGE PROTEIN DSBE"/>
    <property type="match status" value="1"/>
</dbReference>
<feature type="compositionally biased region" description="Basic and acidic residues" evidence="1">
    <location>
        <begin position="23"/>
        <end position="43"/>
    </location>
</feature>
<dbReference type="InterPro" id="IPR036249">
    <property type="entry name" value="Thioredoxin-like_sf"/>
</dbReference>
<dbReference type="Pfam" id="PF00578">
    <property type="entry name" value="AhpC-TSA"/>
    <property type="match status" value="1"/>
</dbReference>
<dbReference type="InterPro" id="IPR000866">
    <property type="entry name" value="AhpC/TSA"/>
</dbReference>
<dbReference type="Proteomes" id="UP000503447">
    <property type="component" value="Chromosome"/>
</dbReference>
<feature type="region of interest" description="Disordered" evidence="1">
    <location>
        <begin position="21"/>
        <end position="43"/>
    </location>
</feature>
<sequence length="368" mass="37994">MRPLLFTAALVALLSASGAGARQPEKKTDPKAKVDPKAKDDGAPKFTLKVTTANIRLGAHISGPKVGPDDLKGKVVVVDFWGVNCAPCLAAMPGTAALNAELADFGLVVLGSHAQTAPAEQVKAVAASRGANFSITDNTRVDGGNDFQGIPHVMVFDHTGACVYRGDPRTAETRARLAVGEMLVANAGREKFAAPVAGIVADLKKGQPPALLLPRVVAAQTGAKEPAADAKALLASMTALGQAKLERAQEKAGADPVEAFLLVEKLPAAYKGTPLAKDAAALVAKLKKDKAVAAELAARPALEVVRQFDAQLSARPGSDVASAAEFQKGNADLLKQLKAKVAQMKKTWPDAKATGEAVAIAERYAAAP</sequence>
<feature type="signal peptide" evidence="2">
    <location>
        <begin position="1"/>
        <end position="21"/>
    </location>
</feature>
<keyword evidence="2" id="KW-0732">Signal</keyword>
<organism evidence="4 5">
    <name type="scientific">Frigoriglobus tundricola</name>
    <dbReference type="NCBI Taxonomy" id="2774151"/>
    <lineage>
        <taxon>Bacteria</taxon>
        <taxon>Pseudomonadati</taxon>
        <taxon>Planctomycetota</taxon>
        <taxon>Planctomycetia</taxon>
        <taxon>Gemmatales</taxon>
        <taxon>Gemmataceae</taxon>
        <taxon>Frigoriglobus</taxon>
    </lineage>
</organism>
<evidence type="ECO:0000259" key="3">
    <source>
        <dbReference type="PROSITE" id="PS51352"/>
    </source>
</evidence>
<feature type="chain" id="PRO_5026819824" description="Thioredoxin domain-containing protein" evidence="2">
    <location>
        <begin position="22"/>
        <end position="368"/>
    </location>
</feature>
<gene>
    <name evidence="4" type="ORF">FTUN_4638</name>
</gene>
<dbReference type="AlphaFoldDB" id="A0A6M5YUZ2"/>
<dbReference type="PROSITE" id="PS51352">
    <property type="entry name" value="THIOREDOXIN_2"/>
    <property type="match status" value="1"/>
</dbReference>
<protein>
    <recommendedName>
        <fullName evidence="3">Thioredoxin domain-containing protein</fullName>
    </recommendedName>
</protein>
<evidence type="ECO:0000256" key="1">
    <source>
        <dbReference type="SAM" id="MobiDB-lite"/>
    </source>
</evidence>
<dbReference type="GO" id="GO:0016209">
    <property type="term" value="F:antioxidant activity"/>
    <property type="evidence" value="ECO:0007669"/>
    <property type="project" value="InterPro"/>
</dbReference>
<dbReference type="InterPro" id="IPR013766">
    <property type="entry name" value="Thioredoxin_domain"/>
</dbReference>
<dbReference type="GO" id="GO:0016491">
    <property type="term" value="F:oxidoreductase activity"/>
    <property type="evidence" value="ECO:0007669"/>
    <property type="project" value="InterPro"/>
</dbReference>
<name>A0A6M5YUZ2_9BACT</name>
<keyword evidence="5" id="KW-1185">Reference proteome</keyword>
<dbReference type="InterPro" id="IPR050553">
    <property type="entry name" value="Thioredoxin_ResA/DsbE_sf"/>
</dbReference>
<dbReference type="CDD" id="cd02966">
    <property type="entry name" value="TlpA_like_family"/>
    <property type="match status" value="1"/>
</dbReference>
<evidence type="ECO:0000313" key="4">
    <source>
        <dbReference type="EMBL" id="QJW97073.1"/>
    </source>
</evidence>
<evidence type="ECO:0000256" key="2">
    <source>
        <dbReference type="SAM" id="SignalP"/>
    </source>
</evidence>
<dbReference type="KEGG" id="ftj:FTUN_4638"/>
<dbReference type="SUPFAM" id="SSF52833">
    <property type="entry name" value="Thioredoxin-like"/>
    <property type="match status" value="1"/>
</dbReference>
<evidence type="ECO:0000313" key="5">
    <source>
        <dbReference type="Proteomes" id="UP000503447"/>
    </source>
</evidence>
<proteinExistence type="predicted"/>
<dbReference type="RefSeq" id="WP_171472523.1">
    <property type="nucleotide sequence ID" value="NZ_CP053452.2"/>
</dbReference>
<reference evidence="5" key="1">
    <citation type="submission" date="2020-05" db="EMBL/GenBank/DDBJ databases">
        <title>Frigoriglobus tundricola gen. nov., sp. nov., a psychrotolerant cellulolytic planctomycete of the family Gemmataceae with two divergent copies of 16S rRNA gene.</title>
        <authorList>
            <person name="Kulichevskaya I.S."/>
            <person name="Ivanova A.A."/>
            <person name="Naumoff D.G."/>
            <person name="Beletsky A.V."/>
            <person name="Rijpstra W.I.C."/>
            <person name="Sinninghe Damste J.S."/>
            <person name="Mardanov A.V."/>
            <person name="Ravin N.V."/>
            <person name="Dedysh S.N."/>
        </authorList>
    </citation>
    <scope>NUCLEOTIDE SEQUENCE [LARGE SCALE GENOMIC DNA]</scope>
    <source>
        <strain evidence="5">PL17</strain>
    </source>
</reference>
<dbReference type="Gene3D" id="3.40.30.10">
    <property type="entry name" value="Glutaredoxin"/>
    <property type="match status" value="1"/>
</dbReference>
<feature type="domain" description="Thioredoxin" evidence="3">
    <location>
        <begin position="37"/>
        <end position="184"/>
    </location>
</feature>
<accession>A0A6M5YUZ2</accession>
<dbReference type="PANTHER" id="PTHR42852:SF13">
    <property type="entry name" value="PROTEIN DIPZ"/>
    <property type="match status" value="1"/>
</dbReference>
<dbReference type="EMBL" id="CP053452">
    <property type="protein sequence ID" value="QJW97073.1"/>
    <property type="molecule type" value="Genomic_DNA"/>
</dbReference>